<keyword evidence="5" id="KW-0456">Lyase</keyword>
<dbReference type="PROSITE" id="PS00165">
    <property type="entry name" value="DEHYDRATASE_SER_THR"/>
    <property type="match status" value="1"/>
</dbReference>
<evidence type="ECO:0000256" key="4">
    <source>
        <dbReference type="ARBA" id="ARBA00022898"/>
    </source>
</evidence>
<keyword evidence="10" id="KW-1185">Reference proteome</keyword>
<dbReference type="InterPro" id="IPR004450">
    <property type="entry name" value="Thr_synthase-like"/>
</dbReference>
<dbReference type="GO" id="GO:0016829">
    <property type="term" value="F:lyase activity"/>
    <property type="evidence" value="ECO:0007669"/>
    <property type="project" value="UniProtKB-KW"/>
</dbReference>
<proteinExistence type="inferred from homology"/>
<comment type="cofactor">
    <cofactor evidence="1 7">
        <name>pyridoxal 5'-phosphate</name>
        <dbReference type="ChEBI" id="CHEBI:597326"/>
    </cofactor>
</comment>
<dbReference type="Gene3D" id="3.90.1380.10">
    <property type="entry name" value="Threonine synthase, N-terminal domain"/>
    <property type="match status" value="1"/>
</dbReference>
<evidence type="ECO:0000256" key="5">
    <source>
        <dbReference type="ARBA" id="ARBA00023239"/>
    </source>
</evidence>
<feature type="modified residue" description="N6-(pyridoxal phosphate)lysine" evidence="7">
    <location>
        <position position="124"/>
    </location>
</feature>
<dbReference type="SUPFAM" id="SSF53686">
    <property type="entry name" value="Tryptophan synthase beta subunit-like PLP-dependent enzymes"/>
    <property type="match status" value="1"/>
</dbReference>
<evidence type="ECO:0000256" key="2">
    <source>
        <dbReference type="ARBA" id="ARBA00005517"/>
    </source>
</evidence>
<evidence type="ECO:0000256" key="6">
    <source>
        <dbReference type="ARBA" id="ARBA00029440"/>
    </source>
</evidence>
<dbReference type="GO" id="GO:0030170">
    <property type="term" value="F:pyridoxal phosphate binding"/>
    <property type="evidence" value="ECO:0007669"/>
    <property type="project" value="InterPro"/>
</dbReference>
<feature type="domain" description="Threonine synthase N-terminal" evidence="8">
    <location>
        <begin position="3"/>
        <end position="86"/>
    </location>
</feature>
<dbReference type="InterPro" id="IPR029144">
    <property type="entry name" value="Thr_synth_N"/>
</dbReference>
<dbReference type="InterPro" id="IPR051166">
    <property type="entry name" value="Threonine_Synthase"/>
</dbReference>
<keyword evidence="4 7" id="KW-0663">Pyridoxal phosphate</keyword>
<evidence type="ECO:0000256" key="1">
    <source>
        <dbReference type="ARBA" id="ARBA00001933"/>
    </source>
</evidence>
<name>A0AAE0L9I2_9CHLO</name>
<dbReference type="PANTHER" id="PTHR42690:SF1">
    <property type="entry name" value="THREONINE SYNTHASE-LIKE 2"/>
    <property type="match status" value="1"/>
</dbReference>
<dbReference type="GO" id="GO:0009071">
    <property type="term" value="P:serine family amino acid catabolic process"/>
    <property type="evidence" value="ECO:0007669"/>
    <property type="project" value="TreeGrafter"/>
</dbReference>
<accession>A0AAE0L9I2</accession>
<evidence type="ECO:0000256" key="3">
    <source>
        <dbReference type="ARBA" id="ARBA00022605"/>
    </source>
</evidence>
<dbReference type="Pfam" id="PF14821">
    <property type="entry name" value="Thr_synth_N"/>
    <property type="match status" value="1"/>
</dbReference>
<dbReference type="GO" id="GO:0046360">
    <property type="term" value="P:2-oxobutyrate biosynthetic process"/>
    <property type="evidence" value="ECO:0007669"/>
    <property type="project" value="TreeGrafter"/>
</dbReference>
<organism evidence="9 10">
    <name type="scientific">Cymbomonas tetramitiformis</name>
    <dbReference type="NCBI Taxonomy" id="36881"/>
    <lineage>
        <taxon>Eukaryota</taxon>
        <taxon>Viridiplantae</taxon>
        <taxon>Chlorophyta</taxon>
        <taxon>Pyramimonadophyceae</taxon>
        <taxon>Pyramimonadales</taxon>
        <taxon>Pyramimonadaceae</taxon>
        <taxon>Cymbomonas</taxon>
    </lineage>
</organism>
<sequence>MRFVSTRSASATAEARKDYSFKEAVLAGWADDGGMILPQQVPKVSRETLRAWARLSYPQLCVEIFRLFVDENDVPLEVLEDIMINKAFKRFGSSEVVEVKNVCPKEHANFNICELWHGPTLAFKDLGLQILGQLLQYFLAQDRQNLLLLVGTSGDTGSAAIEAVKGLNNVDIMVLYPLKEYANISLVQELQMTSCNRERNVDVLAVEGTSDDLDVPMEILFRDAHYKREHRLGSINSVNIARVLAQVVHYFYSFLCVCPGAANTASFFVPTGAAGHISAGVLAVQMGLPAERLCAATNENDILHRFISTGTLQKSGAVAQTNSPSMDIQVPYNIERLMYIMTAGDSRQVIAWMNEFKATGRLGLSWEEMRPLRDLGLTSAMATSSRVLEVISAVQCRGGYMLDPHTAVGVAAFLDAPPSQGPSVCMACAHPMKFAETVAAAFQVSVDVANHMMPDADHPSVSRVFQLLRDHGTVSTGSLPCQVLRRGEDWAMSLRKLIATIETRRLQPKM</sequence>
<dbReference type="InterPro" id="IPR037158">
    <property type="entry name" value="Thr_synth_N_sf"/>
</dbReference>
<dbReference type="InterPro" id="IPR036052">
    <property type="entry name" value="TrpB-like_PALP_sf"/>
</dbReference>
<comment type="similarity">
    <text evidence="2">Belongs to the threonine synthase family.</text>
</comment>
<dbReference type="Pfam" id="PF24857">
    <property type="entry name" value="THR4_C"/>
    <property type="match status" value="1"/>
</dbReference>
<evidence type="ECO:0000259" key="8">
    <source>
        <dbReference type="Pfam" id="PF14821"/>
    </source>
</evidence>
<protein>
    <recommendedName>
        <fullName evidence="8">Threonine synthase N-terminal domain-containing protein</fullName>
    </recommendedName>
</protein>
<dbReference type="PANTHER" id="PTHR42690">
    <property type="entry name" value="THREONINE SYNTHASE FAMILY MEMBER"/>
    <property type="match status" value="1"/>
</dbReference>
<dbReference type="GO" id="GO:0008652">
    <property type="term" value="P:amino acid biosynthetic process"/>
    <property type="evidence" value="ECO:0007669"/>
    <property type="project" value="UniProtKB-KW"/>
</dbReference>
<dbReference type="EMBL" id="LGRX02006416">
    <property type="protein sequence ID" value="KAK3276709.1"/>
    <property type="molecule type" value="Genomic_DNA"/>
</dbReference>
<gene>
    <name evidence="9" type="ORF">CYMTET_15240</name>
</gene>
<evidence type="ECO:0000313" key="9">
    <source>
        <dbReference type="EMBL" id="KAK3276709.1"/>
    </source>
</evidence>
<comment type="pathway">
    <text evidence="6">Amino-acid biosynthesis.</text>
</comment>
<reference evidence="9 10" key="1">
    <citation type="journal article" date="2015" name="Genome Biol. Evol.">
        <title>Comparative Genomics of a Bacterivorous Green Alga Reveals Evolutionary Causalities and Consequences of Phago-Mixotrophic Mode of Nutrition.</title>
        <authorList>
            <person name="Burns J.A."/>
            <person name="Paasch A."/>
            <person name="Narechania A."/>
            <person name="Kim E."/>
        </authorList>
    </citation>
    <scope>NUCLEOTIDE SEQUENCE [LARGE SCALE GENOMIC DNA]</scope>
    <source>
        <strain evidence="9 10">PLY_AMNH</strain>
    </source>
</reference>
<dbReference type="Proteomes" id="UP001190700">
    <property type="component" value="Unassembled WGS sequence"/>
</dbReference>
<dbReference type="Gene3D" id="3.40.50.1100">
    <property type="match status" value="2"/>
</dbReference>
<dbReference type="NCBIfam" id="TIGR00260">
    <property type="entry name" value="thrC"/>
    <property type="match status" value="1"/>
</dbReference>
<evidence type="ECO:0000256" key="7">
    <source>
        <dbReference type="PIRSR" id="PIRSR604450-51"/>
    </source>
</evidence>
<keyword evidence="3" id="KW-0028">Amino-acid biosynthesis</keyword>
<dbReference type="InterPro" id="IPR000634">
    <property type="entry name" value="Ser/Thr_deHydtase_PyrdxlP-BS"/>
</dbReference>
<evidence type="ECO:0000313" key="10">
    <source>
        <dbReference type="Proteomes" id="UP001190700"/>
    </source>
</evidence>
<dbReference type="AlphaFoldDB" id="A0AAE0L9I2"/>
<comment type="caution">
    <text evidence="9">The sequence shown here is derived from an EMBL/GenBank/DDBJ whole genome shotgun (WGS) entry which is preliminary data.</text>
</comment>